<evidence type="ECO:0000313" key="7">
    <source>
        <dbReference type="Proteomes" id="UP000186168"/>
    </source>
</evidence>
<keyword evidence="3 4" id="KW-0067">ATP-binding</keyword>
<evidence type="ECO:0000256" key="4">
    <source>
        <dbReference type="PROSITE-ProRule" id="PRU00409"/>
    </source>
</evidence>
<feature type="domain" description="ATP-grasp" evidence="5">
    <location>
        <begin position="112"/>
        <end position="313"/>
    </location>
</feature>
<dbReference type="Gene3D" id="3.30.470.20">
    <property type="entry name" value="ATP-grasp fold, B domain"/>
    <property type="match status" value="1"/>
</dbReference>
<evidence type="ECO:0000256" key="3">
    <source>
        <dbReference type="ARBA" id="ARBA00022840"/>
    </source>
</evidence>
<organism evidence="6 7">
    <name type="scientific">Streptomyces sparsogenes DSM 40356</name>
    <dbReference type="NCBI Taxonomy" id="1331668"/>
    <lineage>
        <taxon>Bacteria</taxon>
        <taxon>Bacillati</taxon>
        <taxon>Actinomycetota</taxon>
        <taxon>Actinomycetes</taxon>
        <taxon>Kitasatosporales</taxon>
        <taxon>Streptomycetaceae</taxon>
        <taxon>Streptomyces</taxon>
    </lineage>
</organism>
<dbReference type="EMBL" id="ASQP01000412">
    <property type="protein sequence ID" value="OMI35150.1"/>
    <property type="molecule type" value="Genomic_DNA"/>
</dbReference>
<gene>
    <name evidence="6" type="ORF">SPAR_32796</name>
</gene>
<evidence type="ECO:0000259" key="5">
    <source>
        <dbReference type="PROSITE" id="PS50975"/>
    </source>
</evidence>
<dbReference type="Proteomes" id="UP000186168">
    <property type="component" value="Unassembled WGS sequence"/>
</dbReference>
<protein>
    <recommendedName>
        <fullName evidence="5">ATP-grasp domain-containing protein</fullName>
    </recommendedName>
</protein>
<dbReference type="PANTHER" id="PTHR43585:SF2">
    <property type="entry name" value="ATP-GRASP ENZYME FSQD"/>
    <property type="match status" value="1"/>
</dbReference>
<dbReference type="GO" id="GO:0016874">
    <property type="term" value="F:ligase activity"/>
    <property type="evidence" value="ECO:0007669"/>
    <property type="project" value="UniProtKB-KW"/>
</dbReference>
<dbReference type="InterPro" id="IPR052032">
    <property type="entry name" value="ATP-dep_AA_Ligase"/>
</dbReference>
<dbReference type="PANTHER" id="PTHR43585">
    <property type="entry name" value="FUMIPYRROLE BIOSYNTHESIS PROTEIN C"/>
    <property type="match status" value="1"/>
</dbReference>
<dbReference type="GO" id="GO:0046872">
    <property type="term" value="F:metal ion binding"/>
    <property type="evidence" value="ECO:0007669"/>
    <property type="project" value="InterPro"/>
</dbReference>
<dbReference type="InterPro" id="IPR011761">
    <property type="entry name" value="ATP-grasp"/>
</dbReference>
<dbReference type="GO" id="GO:0005524">
    <property type="term" value="F:ATP binding"/>
    <property type="evidence" value="ECO:0007669"/>
    <property type="project" value="UniProtKB-UniRule"/>
</dbReference>
<dbReference type="Pfam" id="PF13535">
    <property type="entry name" value="ATP-grasp_4"/>
    <property type="match status" value="1"/>
</dbReference>
<proteinExistence type="predicted"/>
<evidence type="ECO:0000256" key="1">
    <source>
        <dbReference type="ARBA" id="ARBA00022598"/>
    </source>
</evidence>
<dbReference type="SUPFAM" id="SSF56059">
    <property type="entry name" value="Glutathione synthetase ATP-binding domain-like"/>
    <property type="match status" value="1"/>
</dbReference>
<evidence type="ECO:0000256" key="2">
    <source>
        <dbReference type="ARBA" id="ARBA00022741"/>
    </source>
</evidence>
<keyword evidence="2 4" id="KW-0547">Nucleotide-binding</keyword>
<accession>A0A1R1SA88</accession>
<name>A0A1R1SA88_9ACTN</name>
<comment type="caution">
    <text evidence="6">The sequence shown here is derived from an EMBL/GenBank/DDBJ whole genome shotgun (WGS) entry which is preliminary data.</text>
</comment>
<dbReference type="PROSITE" id="PS50975">
    <property type="entry name" value="ATP_GRASP"/>
    <property type="match status" value="1"/>
</dbReference>
<keyword evidence="1" id="KW-0436">Ligase</keyword>
<evidence type="ECO:0000313" key="6">
    <source>
        <dbReference type="EMBL" id="OMI35150.1"/>
    </source>
</evidence>
<keyword evidence="7" id="KW-1185">Reference proteome</keyword>
<dbReference type="AlphaFoldDB" id="A0A1R1SA88"/>
<reference evidence="6 7" key="1">
    <citation type="submission" date="2013-05" db="EMBL/GenBank/DDBJ databases">
        <title>Genome sequence of Streptomyces sparsogenes DSM 40356.</title>
        <authorList>
            <person name="Coyne S."/>
            <person name="Seebeck F.P."/>
        </authorList>
    </citation>
    <scope>NUCLEOTIDE SEQUENCE [LARGE SCALE GENOMIC DNA]</scope>
    <source>
        <strain evidence="6 7">DSM 40356</strain>
    </source>
</reference>
<sequence length="412" mass="44355">MRRVAVVHDMGAASVLDVAAAFEGLATPVFVCPESRTMEQPRELMDEFGILCDIAGLDTREAAARLRACAPDAIVTYNDYQLERTAELAAELGLPFHSPGVVRALTRKHLQRELLNACGASAVPTRLVGDQATALRAFEEIGGPAVLKPEVGTGSRSTYRIRTAEELRDACAEIFPPTGGATHEDFVLEREIPGGSGKSPWGDYVSVESAVQGGRVEHIAVTGKFPLAPPFRESGSFLPAALATRDREAVLDLATRALKGLGVSLGVCHTEIKLSPRGPQVIEVNGRLGGLVNDLLTRTGDLNAVEIAARLALGEKDPPAGIDAWEPDRVSFVFAKVPPMEATQLLSLDGADDLQTMPEISRVMVQQEPGARIDWRRGRLGHTLVCYGATRTHDDLARLLTRINNTVQVTYK</sequence>
<dbReference type="RefSeq" id="WP_079254578.1">
    <property type="nucleotide sequence ID" value="NZ_ASQP01000412.1"/>
</dbReference>